<reference evidence="2" key="1">
    <citation type="journal article" date="2022" name="Mol. Ecol. Resour.">
        <title>The genomes of chicory, endive, great burdock and yacon provide insights into Asteraceae palaeo-polyploidization history and plant inulin production.</title>
        <authorList>
            <person name="Fan W."/>
            <person name="Wang S."/>
            <person name="Wang H."/>
            <person name="Wang A."/>
            <person name="Jiang F."/>
            <person name="Liu H."/>
            <person name="Zhao H."/>
            <person name="Xu D."/>
            <person name="Zhang Y."/>
        </authorList>
    </citation>
    <scope>NUCLEOTIDE SEQUENCE [LARGE SCALE GENOMIC DNA]</scope>
    <source>
        <strain evidence="2">cv. Punajuju</strain>
    </source>
</reference>
<dbReference type="Proteomes" id="UP001055811">
    <property type="component" value="Linkage Group LG07"/>
</dbReference>
<comment type="caution">
    <text evidence="1">The sequence shown here is derived from an EMBL/GenBank/DDBJ whole genome shotgun (WGS) entry which is preliminary data.</text>
</comment>
<protein>
    <submittedName>
        <fullName evidence="1">Uncharacterized protein</fullName>
    </submittedName>
</protein>
<dbReference type="EMBL" id="CM042015">
    <property type="protein sequence ID" value="KAI3711403.1"/>
    <property type="molecule type" value="Genomic_DNA"/>
</dbReference>
<evidence type="ECO:0000313" key="1">
    <source>
        <dbReference type="EMBL" id="KAI3711403.1"/>
    </source>
</evidence>
<evidence type="ECO:0000313" key="2">
    <source>
        <dbReference type="Proteomes" id="UP001055811"/>
    </source>
</evidence>
<proteinExistence type="predicted"/>
<keyword evidence="2" id="KW-1185">Reference proteome</keyword>
<reference evidence="1 2" key="2">
    <citation type="journal article" date="2022" name="Mol. Ecol. Resour.">
        <title>The genomes of chicory, endive, great burdock and yacon provide insights into Asteraceae paleo-polyploidization history and plant inulin production.</title>
        <authorList>
            <person name="Fan W."/>
            <person name="Wang S."/>
            <person name="Wang H."/>
            <person name="Wang A."/>
            <person name="Jiang F."/>
            <person name="Liu H."/>
            <person name="Zhao H."/>
            <person name="Xu D."/>
            <person name="Zhang Y."/>
        </authorList>
    </citation>
    <scope>NUCLEOTIDE SEQUENCE [LARGE SCALE GENOMIC DNA]</scope>
    <source>
        <strain evidence="2">cv. Punajuju</strain>
        <tissue evidence="1">Leaves</tissue>
    </source>
</reference>
<gene>
    <name evidence="1" type="ORF">L2E82_41467</name>
</gene>
<accession>A0ACB9ANI9</accession>
<organism evidence="1 2">
    <name type="scientific">Cichorium intybus</name>
    <name type="common">Chicory</name>
    <dbReference type="NCBI Taxonomy" id="13427"/>
    <lineage>
        <taxon>Eukaryota</taxon>
        <taxon>Viridiplantae</taxon>
        <taxon>Streptophyta</taxon>
        <taxon>Embryophyta</taxon>
        <taxon>Tracheophyta</taxon>
        <taxon>Spermatophyta</taxon>
        <taxon>Magnoliopsida</taxon>
        <taxon>eudicotyledons</taxon>
        <taxon>Gunneridae</taxon>
        <taxon>Pentapetalae</taxon>
        <taxon>asterids</taxon>
        <taxon>campanulids</taxon>
        <taxon>Asterales</taxon>
        <taxon>Asteraceae</taxon>
        <taxon>Cichorioideae</taxon>
        <taxon>Cichorieae</taxon>
        <taxon>Cichoriinae</taxon>
        <taxon>Cichorium</taxon>
    </lineage>
</organism>
<sequence>MFLAIFSLRFSFGSVGEATGGRFRGIIGVFALDLVVNVDPMMSTLIAITHVIIMIILGDSVASVKTPDCENYDLDDPKNDYQEILEFQEGQRDEIEDEIVLCAERDEKGWQCGKVVKNGNTMCDHHISVWTTNKKSRWEPEPINELVAGSRARQTKKQASTGPYEFYYYSGFGPSWGKKRAVGGSGTTNAYKEPTKIKGMRSTDDDMDIRKDIEIFFEPDISNVVPTKMELASIDDDNKKGKMGIVGKKRGRKPIKARSLKSLM</sequence>
<name>A0ACB9ANI9_CICIN</name>